<dbReference type="EMBL" id="OV121133">
    <property type="protein sequence ID" value="CAH0550382.1"/>
    <property type="molecule type" value="Genomic_DNA"/>
</dbReference>
<sequence>MSPKPFLATITEVMRSGMEVPAAKNVSPITSGGMRTVSPTMLAHHTIRYEYAAIHMIDPRNVIGKNFLPTIVKTIRLSRHNILCYKARWSTTLLLNQCVPQPNIYKSVHRETRIDVMASTIP</sequence>
<organism evidence="1 2">
    <name type="scientific">Brassicogethes aeneus</name>
    <name type="common">Rape pollen beetle</name>
    <name type="synonym">Meligethes aeneus</name>
    <dbReference type="NCBI Taxonomy" id="1431903"/>
    <lineage>
        <taxon>Eukaryota</taxon>
        <taxon>Metazoa</taxon>
        <taxon>Ecdysozoa</taxon>
        <taxon>Arthropoda</taxon>
        <taxon>Hexapoda</taxon>
        <taxon>Insecta</taxon>
        <taxon>Pterygota</taxon>
        <taxon>Neoptera</taxon>
        <taxon>Endopterygota</taxon>
        <taxon>Coleoptera</taxon>
        <taxon>Polyphaga</taxon>
        <taxon>Cucujiformia</taxon>
        <taxon>Nitidulidae</taxon>
        <taxon>Meligethinae</taxon>
        <taxon>Brassicogethes</taxon>
    </lineage>
</organism>
<name>A0A9P0AYS6_BRAAE</name>
<dbReference type="AlphaFoldDB" id="A0A9P0AYS6"/>
<dbReference type="OrthoDB" id="8122466at2759"/>
<keyword evidence="2" id="KW-1185">Reference proteome</keyword>
<protein>
    <submittedName>
        <fullName evidence="1">Uncharacterized protein</fullName>
    </submittedName>
</protein>
<gene>
    <name evidence="1" type="ORF">MELIAE_LOCUS3212</name>
</gene>
<accession>A0A9P0AYS6</accession>
<evidence type="ECO:0000313" key="2">
    <source>
        <dbReference type="Proteomes" id="UP001154078"/>
    </source>
</evidence>
<proteinExistence type="predicted"/>
<dbReference type="Proteomes" id="UP001154078">
    <property type="component" value="Chromosome 2"/>
</dbReference>
<evidence type="ECO:0000313" key="1">
    <source>
        <dbReference type="EMBL" id="CAH0550382.1"/>
    </source>
</evidence>
<reference evidence="1" key="1">
    <citation type="submission" date="2021-12" db="EMBL/GenBank/DDBJ databases">
        <authorList>
            <person name="King R."/>
        </authorList>
    </citation>
    <scope>NUCLEOTIDE SEQUENCE</scope>
</reference>